<feature type="chain" id="PRO_5046207651" evidence="2">
    <location>
        <begin position="24"/>
        <end position="487"/>
    </location>
</feature>
<protein>
    <submittedName>
        <fullName evidence="3">Uncharacterized protein</fullName>
    </submittedName>
</protein>
<comment type="caution">
    <text evidence="3">The sequence shown here is derived from an EMBL/GenBank/DDBJ whole genome shotgun (WGS) entry which is preliminary data.</text>
</comment>
<proteinExistence type="predicted"/>
<sequence length="487" mass="54668">MSKKRWIAAAAIMSMVLTVPIGCQGTSAGSENPSAGSKDSSQEDLVVPKNQESTVPAQTAKGGNIAEQVQAPDAFELQFSDESGKIEVEVKARVVVPEADGFRLKTVTSRIFTQEDYDAVNRVLLQGGKLWDRVVDENDPAHGFTKSEIEERIRILKEEKESGESYVDQYGDGKDYDKKIAEFEAMLEAAPETARIKEIEPKVRFDSKAEENGDPDNNMLMGYVTMDGKDYFTVLDNNISPAWRWISFSAEYSENGGNYMPVGIEGSDTAQLKTSPADIEQRASSAVEEMGLTDFQYCGGEYFASYTEEKGRMVPVDYSYGVHFTRVIDGIPVTYTNNDGTTVEDNNASWPYEHIYLAYNDEGLTSFRWTDPYTVTDMSDEYVFLMPFEEIQKIFKEMILKKNSDFAQAGLDFKFHIEEIRLGYMRIMEKGNPTEGTMIPVWDFLGTKVIHYNNTEEPFTDSFGGPFESCLTINAMDGTVIDRDLGY</sequence>
<dbReference type="Pfam" id="PF19499">
    <property type="entry name" value="DUF6034"/>
    <property type="match status" value="1"/>
</dbReference>
<name>A0ABX3ANB7_9FIRM</name>
<evidence type="ECO:0000313" key="3">
    <source>
        <dbReference type="EMBL" id="ODR61594.1"/>
    </source>
</evidence>
<keyword evidence="4" id="KW-1185">Reference proteome</keyword>
<accession>A0ABX3ANB7</accession>
<dbReference type="Proteomes" id="UP000094869">
    <property type="component" value="Unassembled WGS sequence"/>
</dbReference>
<evidence type="ECO:0000256" key="2">
    <source>
        <dbReference type="SAM" id="SignalP"/>
    </source>
</evidence>
<evidence type="ECO:0000313" key="4">
    <source>
        <dbReference type="Proteomes" id="UP000094869"/>
    </source>
</evidence>
<dbReference type="RefSeq" id="WP_069408790.1">
    <property type="nucleotide sequence ID" value="NZ_DBFYTW010000433.1"/>
</dbReference>
<organism evidence="3 4">
    <name type="scientific">Eisenbergiella tayi</name>
    <dbReference type="NCBI Taxonomy" id="1432052"/>
    <lineage>
        <taxon>Bacteria</taxon>
        <taxon>Bacillati</taxon>
        <taxon>Bacillota</taxon>
        <taxon>Clostridia</taxon>
        <taxon>Lachnospirales</taxon>
        <taxon>Lachnospiraceae</taxon>
        <taxon>Eisenbergiella</taxon>
    </lineage>
</organism>
<evidence type="ECO:0000256" key="1">
    <source>
        <dbReference type="SAM" id="MobiDB-lite"/>
    </source>
</evidence>
<dbReference type="InterPro" id="IPR046098">
    <property type="entry name" value="DUF6034"/>
</dbReference>
<keyword evidence="2" id="KW-0732">Signal</keyword>
<feature type="signal peptide" evidence="2">
    <location>
        <begin position="1"/>
        <end position="23"/>
    </location>
</feature>
<dbReference type="EMBL" id="MEHD01000006">
    <property type="protein sequence ID" value="ODR61594.1"/>
    <property type="molecule type" value="Genomic_DNA"/>
</dbReference>
<feature type="region of interest" description="Disordered" evidence="1">
    <location>
        <begin position="27"/>
        <end position="63"/>
    </location>
</feature>
<feature type="compositionally biased region" description="Polar residues" evidence="1">
    <location>
        <begin position="27"/>
        <end position="39"/>
    </location>
</feature>
<gene>
    <name evidence="3" type="ORF">BEI63_01285</name>
</gene>
<reference evidence="3 4" key="1">
    <citation type="submission" date="2016-08" db="EMBL/GenBank/DDBJ databases">
        <title>Characterization of Isolates of Eisenbergiella tayi Derived from Blood Cultures, Using Whole Genome Sequencing.</title>
        <authorList>
            <person name="Bernier A.-M."/>
            <person name="Burdz T."/>
            <person name="Wiebe D."/>
            <person name="Bernard K."/>
        </authorList>
    </citation>
    <scope>NUCLEOTIDE SEQUENCE [LARGE SCALE GENOMIC DNA]</scope>
    <source>
        <strain evidence="3 4">NML120146</strain>
    </source>
</reference>